<reference evidence="2" key="2">
    <citation type="submission" date="2022-09" db="EMBL/GenBank/DDBJ databases">
        <title>Biosynthetic gene clusters of Dactylosporangioum fulvum.</title>
        <authorList>
            <person name="Caradec T."/>
        </authorList>
    </citation>
    <scope>NUCLEOTIDE SEQUENCE</scope>
    <source>
        <strain evidence="2">NRRL B-16292</strain>
    </source>
</reference>
<accession>A0ABY5VTX8</accession>
<reference evidence="2" key="1">
    <citation type="submission" date="2021-04" db="EMBL/GenBank/DDBJ databases">
        <authorList>
            <person name="Hartkoorn R.C."/>
            <person name="Beaudoing E."/>
            <person name="Hot D."/>
        </authorList>
    </citation>
    <scope>NUCLEOTIDE SEQUENCE</scope>
    <source>
        <strain evidence="2">NRRL B-16292</strain>
    </source>
</reference>
<gene>
    <name evidence="2" type="ORF">Dfulv_36195</name>
</gene>
<name>A0ABY5VTX8_9ACTN</name>
<keyword evidence="1" id="KW-1133">Transmembrane helix</keyword>
<protein>
    <recommendedName>
        <fullName evidence="4">ABC transporter permease</fullName>
    </recommendedName>
</protein>
<keyword evidence="1" id="KW-0472">Membrane</keyword>
<dbReference type="EMBL" id="CP073720">
    <property type="protein sequence ID" value="UWP80571.1"/>
    <property type="molecule type" value="Genomic_DNA"/>
</dbReference>
<dbReference type="RefSeq" id="WP_259858334.1">
    <property type="nucleotide sequence ID" value="NZ_BAAAST010000043.1"/>
</dbReference>
<evidence type="ECO:0000313" key="2">
    <source>
        <dbReference type="EMBL" id="UWP80571.1"/>
    </source>
</evidence>
<proteinExistence type="predicted"/>
<keyword evidence="1" id="KW-0812">Transmembrane</keyword>
<feature type="transmembrane region" description="Helical" evidence="1">
    <location>
        <begin position="191"/>
        <end position="213"/>
    </location>
</feature>
<feature type="transmembrane region" description="Helical" evidence="1">
    <location>
        <begin position="241"/>
        <end position="260"/>
    </location>
</feature>
<feature type="transmembrane region" description="Helical" evidence="1">
    <location>
        <begin position="166"/>
        <end position="184"/>
    </location>
</feature>
<keyword evidence="3" id="KW-1185">Reference proteome</keyword>
<evidence type="ECO:0000256" key="1">
    <source>
        <dbReference type="SAM" id="Phobius"/>
    </source>
</evidence>
<organism evidence="2 3">
    <name type="scientific">Dactylosporangium fulvum</name>
    <dbReference type="NCBI Taxonomy" id="53359"/>
    <lineage>
        <taxon>Bacteria</taxon>
        <taxon>Bacillati</taxon>
        <taxon>Actinomycetota</taxon>
        <taxon>Actinomycetes</taxon>
        <taxon>Micromonosporales</taxon>
        <taxon>Micromonosporaceae</taxon>
        <taxon>Dactylosporangium</taxon>
    </lineage>
</organism>
<feature type="transmembrane region" description="Helical" evidence="1">
    <location>
        <begin position="21"/>
        <end position="38"/>
    </location>
</feature>
<dbReference type="Proteomes" id="UP001059617">
    <property type="component" value="Chromosome"/>
</dbReference>
<evidence type="ECO:0008006" key="4">
    <source>
        <dbReference type="Google" id="ProtNLM"/>
    </source>
</evidence>
<feature type="transmembrane region" description="Helical" evidence="1">
    <location>
        <begin position="121"/>
        <end position="146"/>
    </location>
</feature>
<evidence type="ECO:0000313" key="3">
    <source>
        <dbReference type="Proteomes" id="UP001059617"/>
    </source>
</evidence>
<sequence>MSTITAAARAEFTKIISMRSIWIAASVILALHVLVQATNLRLNSDAVAAITPNGRIELFEGDPQPAHRALVDFLVTSSFQMGLFLPALAAMITGQEFRGRQLGQSVLAVPRRSRLIVAKTIAATGFLALVSAVIAAISAAFLYTATRNWDPGLVTSADAWRGQAKFLAFVVLTGLVSVALTLLARSTLLGIVITVALIALTMTQLLSALAPVLDSLLPLSAGRNLLLNPAENDLSAGPGQALLVLIVWPVVTMTAAGIALTRRDAR</sequence>
<feature type="transmembrane region" description="Helical" evidence="1">
    <location>
        <begin position="73"/>
        <end position="92"/>
    </location>
</feature>